<dbReference type="InterPro" id="IPR045378">
    <property type="entry name" value="LNT_N"/>
</dbReference>
<keyword evidence="4 9" id="KW-0808">Transferase</keyword>
<keyword evidence="7 9" id="KW-0472">Membrane</keyword>
<feature type="domain" description="CN hydrolase" evidence="10">
    <location>
        <begin position="251"/>
        <end position="486"/>
    </location>
</feature>
<comment type="similarity">
    <text evidence="2 9">Belongs to the CN hydrolase family. Apolipoprotein N-acyltransferase subfamily.</text>
</comment>
<comment type="pathway">
    <text evidence="9">Protein modification; lipoprotein biosynthesis (N-acyl transfer).</text>
</comment>
<evidence type="ECO:0000256" key="3">
    <source>
        <dbReference type="ARBA" id="ARBA00022475"/>
    </source>
</evidence>
<evidence type="ECO:0000313" key="12">
    <source>
        <dbReference type="Proteomes" id="UP000242313"/>
    </source>
</evidence>
<dbReference type="NCBIfam" id="TIGR00546">
    <property type="entry name" value="lnt"/>
    <property type="match status" value="1"/>
</dbReference>
<dbReference type="PANTHER" id="PTHR38686">
    <property type="entry name" value="APOLIPOPROTEIN N-ACYLTRANSFERASE"/>
    <property type="match status" value="1"/>
</dbReference>
<evidence type="ECO:0000256" key="5">
    <source>
        <dbReference type="ARBA" id="ARBA00022692"/>
    </source>
</evidence>
<organism evidence="11 12">
    <name type="scientific">Pseudomonas abyssi</name>
    <dbReference type="NCBI Taxonomy" id="170540"/>
    <lineage>
        <taxon>Bacteria</taxon>
        <taxon>Pseudomonadati</taxon>
        <taxon>Pseudomonadota</taxon>
        <taxon>Gammaproteobacteria</taxon>
        <taxon>Pseudomonadales</taxon>
        <taxon>Pseudomonadaceae</taxon>
        <taxon>Pseudomonas</taxon>
    </lineage>
</organism>
<gene>
    <name evidence="9" type="primary">lnt</name>
    <name evidence="11" type="ORF">CNQ84_13280</name>
</gene>
<dbReference type="InterPro" id="IPR036526">
    <property type="entry name" value="C-N_Hydrolase_sf"/>
</dbReference>
<dbReference type="InterPro" id="IPR003010">
    <property type="entry name" value="C-N_Hydrolase"/>
</dbReference>
<accession>A0A2A3MGR2</accession>
<reference evidence="11 12" key="1">
    <citation type="submission" date="2017-09" db="EMBL/GenBank/DDBJ databases">
        <title>Pseudomonas abyssi sp. nov. isolated from Abyssopelagic Water.</title>
        <authorList>
            <person name="Wei Y."/>
        </authorList>
    </citation>
    <scope>NUCLEOTIDE SEQUENCE [LARGE SCALE GENOMIC DNA]</scope>
    <source>
        <strain evidence="11 12">MT5</strain>
    </source>
</reference>
<feature type="transmembrane region" description="Helical" evidence="9">
    <location>
        <begin position="185"/>
        <end position="209"/>
    </location>
</feature>
<comment type="subcellular location">
    <subcellularLocation>
        <location evidence="1 9">Cell membrane</location>
        <topology evidence="1 9">Multi-pass membrane protein</topology>
    </subcellularLocation>
</comment>
<dbReference type="SUPFAM" id="SSF56317">
    <property type="entry name" value="Carbon-nitrogen hydrolase"/>
    <property type="match status" value="1"/>
</dbReference>
<feature type="transmembrane region" description="Helical" evidence="9">
    <location>
        <begin position="216"/>
        <end position="234"/>
    </location>
</feature>
<evidence type="ECO:0000256" key="9">
    <source>
        <dbReference type="HAMAP-Rule" id="MF_01148"/>
    </source>
</evidence>
<dbReference type="EC" id="2.3.1.269" evidence="9"/>
<evidence type="ECO:0000259" key="10">
    <source>
        <dbReference type="PROSITE" id="PS50263"/>
    </source>
</evidence>
<dbReference type="InterPro" id="IPR004563">
    <property type="entry name" value="Apolipo_AcylTrfase"/>
</dbReference>
<dbReference type="GO" id="GO:0016410">
    <property type="term" value="F:N-acyltransferase activity"/>
    <property type="evidence" value="ECO:0007669"/>
    <property type="project" value="UniProtKB-UniRule"/>
</dbReference>
<keyword evidence="11" id="KW-0449">Lipoprotein</keyword>
<keyword evidence="3 9" id="KW-1003">Cell membrane</keyword>
<evidence type="ECO:0000313" key="11">
    <source>
        <dbReference type="EMBL" id="PBK03855.1"/>
    </source>
</evidence>
<dbReference type="Pfam" id="PF20154">
    <property type="entry name" value="LNT_N"/>
    <property type="match status" value="1"/>
</dbReference>
<sequence>MSHRVDPGFGGERALGDKCALPSSLYTGVRYKPLLTGGMALLAGGAMPLAFAPVGWAWLAVIALATFFVLTAQSSRRQALWSAYLFGLGYFGVGVSWVFISISQYGNGPVVAVLVTAAFVSLLALFPWGVAYLVRCLRPEMDAMALWLGLPAAWVLSEWMRTWFLTGFPWLFIGYSQTDTTLATIAPVFGVLGVSLLVALLAGGLAWIVQGPSLRRAAVVGAVLVATLAGLQLLDREWTQPAADPIDVVLLQGNIAQDKKWDPRYRDITLERYQALTAQHLGADIVIWPEAAIPMWHDQAKAYLAELEALADQAGTSLMIGVPVREAEGRTYNAVVSLSDPSGFYYKRHLVPFGEYVPFRDLLGSALDVLGAPMSDFTPGREAHVLNAAGVPVGALICYEAVFGAEVTELLPEAQLLVNVSNDAWFGSSLGPLQHFQMARMRAIETGRDLLRATNTGITAAINHEGKVLKRAPQFEVATLSAEVTPRTGAPPYVRWRDWPVLGLTALGLGLLLLRRIRRHHRLGT</sequence>
<dbReference type="PROSITE" id="PS50263">
    <property type="entry name" value="CN_HYDROLASE"/>
    <property type="match status" value="1"/>
</dbReference>
<keyword evidence="12" id="KW-1185">Reference proteome</keyword>
<feature type="transmembrane region" description="Helical" evidence="9">
    <location>
        <begin position="83"/>
        <end position="105"/>
    </location>
</feature>
<dbReference type="EMBL" id="NTMR01000016">
    <property type="protein sequence ID" value="PBK03855.1"/>
    <property type="molecule type" value="Genomic_DNA"/>
</dbReference>
<evidence type="ECO:0000256" key="2">
    <source>
        <dbReference type="ARBA" id="ARBA00010065"/>
    </source>
</evidence>
<evidence type="ECO:0000256" key="7">
    <source>
        <dbReference type="ARBA" id="ARBA00023136"/>
    </source>
</evidence>
<comment type="catalytic activity">
    <reaction evidence="9">
        <text>N-terminal S-1,2-diacyl-sn-glyceryl-L-cysteinyl-[lipoprotein] + a glycerophospholipid = N-acyl-S-1,2-diacyl-sn-glyceryl-L-cysteinyl-[lipoprotein] + a 2-acyl-sn-glycero-3-phospholipid + H(+)</text>
        <dbReference type="Rhea" id="RHEA:48228"/>
        <dbReference type="Rhea" id="RHEA-COMP:14681"/>
        <dbReference type="Rhea" id="RHEA-COMP:14684"/>
        <dbReference type="ChEBI" id="CHEBI:15378"/>
        <dbReference type="ChEBI" id="CHEBI:136912"/>
        <dbReference type="ChEBI" id="CHEBI:140656"/>
        <dbReference type="ChEBI" id="CHEBI:140657"/>
        <dbReference type="ChEBI" id="CHEBI:140660"/>
        <dbReference type="EC" id="2.3.1.269"/>
    </reaction>
</comment>
<feature type="transmembrane region" description="Helical" evidence="9">
    <location>
        <begin position="146"/>
        <end position="173"/>
    </location>
</feature>
<dbReference type="CDD" id="cd07571">
    <property type="entry name" value="ALP_N-acyl_transferase"/>
    <property type="match status" value="1"/>
</dbReference>
<dbReference type="HAMAP" id="MF_01148">
    <property type="entry name" value="Lnt"/>
    <property type="match status" value="1"/>
</dbReference>
<dbReference type="Gene3D" id="3.60.110.10">
    <property type="entry name" value="Carbon-nitrogen hydrolase"/>
    <property type="match status" value="1"/>
</dbReference>
<protein>
    <recommendedName>
        <fullName evidence="9">Apolipoprotein N-acyltransferase</fullName>
        <shortName evidence="9">ALP N-acyltransferase</shortName>
        <ecNumber evidence="9">2.3.1.269</ecNumber>
    </recommendedName>
</protein>
<comment type="function">
    <text evidence="9">Catalyzes the phospholipid dependent N-acylation of the N-terminal cysteine of apolipoprotein, the last step in lipoprotein maturation.</text>
</comment>
<evidence type="ECO:0000256" key="4">
    <source>
        <dbReference type="ARBA" id="ARBA00022679"/>
    </source>
</evidence>
<dbReference type="PANTHER" id="PTHR38686:SF1">
    <property type="entry name" value="APOLIPOPROTEIN N-ACYLTRANSFERASE"/>
    <property type="match status" value="1"/>
</dbReference>
<dbReference type="UniPathway" id="UPA00666"/>
<name>A0A2A3MGR2_9PSED</name>
<evidence type="ECO:0000256" key="8">
    <source>
        <dbReference type="ARBA" id="ARBA00023315"/>
    </source>
</evidence>
<dbReference type="Proteomes" id="UP000242313">
    <property type="component" value="Unassembled WGS sequence"/>
</dbReference>
<dbReference type="AlphaFoldDB" id="A0A2A3MGR2"/>
<feature type="transmembrane region" description="Helical" evidence="9">
    <location>
        <begin position="49"/>
        <end position="71"/>
    </location>
</feature>
<feature type="transmembrane region" description="Helical" evidence="9">
    <location>
        <begin position="111"/>
        <end position="134"/>
    </location>
</feature>
<comment type="caution">
    <text evidence="11">The sequence shown here is derived from an EMBL/GenBank/DDBJ whole genome shotgun (WGS) entry which is preliminary data.</text>
</comment>
<proteinExistence type="inferred from homology"/>
<keyword evidence="8 9" id="KW-0012">Acyltransferase</keyword>
<keyword evidence="6 9" id="KW-1133">Transmembrane helix</keyword>
<evidence type="ECO:0000256" key="6">
    <source>
        <dbReference type="ARBA" id="ARBA00022989"/>
    </source>
</evidence>
<dbReference type="Pfam" id="PF00795">
    <property type="entry name" value="CN_hydrolase"/>
    <property type="match status" value="1"/>
</dbReference>
<dbReference type="GO" id="GO:0042158">
    <property type="term" value="P:lipoprotein biosynthetic process"/>
    <property type="evidence" value="ECO:0007669"/>
    <property type="project" value="UniProtKB-UniRule"/>
</dbReference>
<dbReference type="GO" id="GO:0005886">
    <property type="term" value="C:plasma membrane"/>
    <property type="evidence" value="ECO:0007669"/>
    <property type="project" value="UniProtKB-SubCell"/>
</dbReference>
<keyword evidence="5 9" id="KW-0812">Transmembrane</keyword>
<evidence type="ECO:0000256" key="1">
    <source>
        <dbReference type="ARBA" id="ARBA00004651"/>
    </source>
</evidence>